<proteinExistence type="inferred from homology"/>
<comment type="caution">
    <text evidence="4">The sequence shown here is derived from an EMBL/GenBank/DDBJ whole genome shotgun (WGS) entry which is preliminary data.</text>
</comment>
<evidence type="ECO:0000313" key="5">
    <source>
        <dbReference type="Proteomes" id="UP001642464"/>
    </source>
</evidence>
<dbReference type="Proteomes" id="UP001642464">
    <property type="component" value="Unassembled WGS sequence"/>
</dbReference>
<evidence type="ECO:0000313" key="4">
    <source>
        <dbReference type="EMBL" id="CAK9018399.1"/>
    </source>
</evidence>
<feature type="transmembrane region" description="Helical" evidence="3">
    <location>
        <begin position="45"/>
        <end position="64"/>
    </location>
</feature>
<dbReference type="Gene3D" id="3.30.420.40">
    <property type="match status" value="1"/>
</dbReference>
<keyword evidence="2" id="KW-0378">Hydrolase</keyword>
<sequence>MPKAWIDLAEVQLDDYSKDRKGWSPRQARWSPRPCSPAPQKRGQAALVVLGLFITAGSCIYGLYPWTAPTQRLSEDVPLAVVVDAGSTGTRVHIYCFSQGDLCKELGLPRSSSNQPALSTCEDLPCLSQLLEPLLNRAADAVPARFRPRTPLAIRATAGFRLLSHPKAELLLKLMRSITKQYGFKDAGVEVMSGDDEGLLQWLAVNRLLGTLRGPAPVAVLDLGGASTQIAYLVDDEPSLLHPSRRAFLRQLPFPGGRTVRLYEHSYLGYGLVAARQRIMQAVNASKLDSNPCLPRNAQPGAGATEGQGDAARCSEVIGRMLRPPDCVQGTDGAVLEHCEFAQIWTGPGWNASNRTRAAGCSFFFYGLEDAAALPAEATSAEVTPQRYLDLAQHACSMEADQLPASYPGLSRERAAWLCCDLCYTFTLLTVGFGLQANTAMLAVKSLPSSWGNSSASWSLGLALQLADLVRL</sequence>
<name>A0ABP0JWN1_9DINO</name>
<organism evidence="4 5">
    <name type="scientific">Durusdinium trenchii</name>
    <dbReference type="NCBI Taxonomy" id="1381693"/>
    <lineage>
        <taxon>Eukaryota</taxon>
        <taxon>Sar</taxon>
        <taxon>Alveolata</taxon>
        <taxon>Dinophyceae</taxon>
        <taxon>Suessiales</taxon>
        <taxon>Symbiodiniaceae</taxon>
        <taxon>Durusdinium</taxon>
    </lineage>
</organism>
<dbReference type="Pfam" id="PF01150">
    <property type="entry name" value="GDA1_CD39"/>
    <property type="match status" value="1"/>
</dbReference>
<keyword evidence="3" id="KW-0472">Membrane</keyword>
<gene>
    <name evidence="4" type="ORF">SCF082_LOCUS14071</name>
</gene>
<evidence type="ECO:0000256" key="2">
    <source>
        <dbReference type="ARBA" id="ARBA00022801"/>
    </source>
</evidence>
<dbReference type="PANTHER" id="PTHR11782">
    <property type="entry name" value="ADENOSINE/GUANOSINE DIPHOSPHATASE"/>
    <property type="match status" value="1"/>
</dbReference>
<keyword evidence="3" id="KW-1133">Transmembrane helix</keyword>
<protein>
    <submittedName>
        <fullName evidence="4">Apyrase 1 (AtAPY1) (ATP-diphosphatase) (ATP-diphosphohydrolase) (Adenosine diphosphatase) (ADPase) (NTPDase) (Nucleoside triphosphate diphosphohydrolase 1)</fullName>
    </submittedName>
</protein>
<reference evidence="4 5" key="1">
    <citation type="submission" date="2024-02" db="EMBL/GenBank/DDBJ databases">
        <authorList>
            <person name="Chen Y."/>
            <person name="Shah S."/>
            <person name="Dougan E. K."/>
            <person name="Thang M."/>
            <person name="Chan C."/>
        </authorList>
    </citation>
    <scope>NUCLEOTIDE SEQUENCE [LARGE SCALE GENOMIC DNA]</scope>
</reference>
<evidence type="ECO:0000256" key="1">
    <source>
        <dbReference type="ARBA" id="ARBA00009283"/>
    </source>
</evidence>
<accession>A0ABP0JWN1</accession>
<keyword evidence="3" id="KW-0812">Transmembrane</keyword>
<dbReference type="EMBL" id="CAXAMM010008779">
    <property type="protein sequence ID" value="CAK9018399.1"/>
    <property type="molecule type" value="Genomic_DNA"/>
</dbReference>
<dbReference type="Gene3D" id="3.30.420.150">
    <property type="entry name" value="Exopolyphosphatase. Domain 2"/>
    <property type="match status" value="1"/>
</dbReference>
<dbReference type="InterPro" id="IPR000407">
    <property type="entry name" value="GDA1_CD39_NTPase"/>
</dbReference>
<keyword evidence="5" id="KW-1185">Reference proteome</keyword>
<evidence type="ECO:0000256" key="3">
    <source>
        <dbReference type="SAM" id="Phobius"/>
    </source>
</evidence>
<comment type="similarity">
    <text evidence="1">Belongs to the GDA1/CD39 NTPase family.</text>
</comment>